<organism evidence="2">
    <name type="scientific">Lepeophtheirus salmonis</name>
    <name type="common">Salmon louse</name>
    <name type="synonym">Caligus salmonis</name>
    <dbReference type="NCBI Taxonomy" id="72036"/>
    <lineage>
        <taxon>Eukaryota</taxon>
        <taxon>Metazoa</taxon>
        <taxon>Ecdysozoa</taxon>
        <taxon>Arthropoda</taxon>
        <taxon>Crustacea</taxon>
        <taxon>Multicrustacea</taxon>
        <taxon>Hexanauplia</taxon>
        <taxon>Copepoda</taxon>
        <taxon>Siphonostomatoida</taxon>
        <taxon>Caligidae</taxon>
        <taxon>Lepeophtheirus</taxon>
    </lineage>
</organism>
<dbReference type="AlphaFoldDB" id="A0A0K2TQM6"/>
<sequence>MSALSRTEETGPPLKRKMLSDTSSAIFQQSGASDHHFKKAQKWCSHNTWIPAKTILICLPLKICETWSRGNSRKMRQQLQRMN</sequence>
<dbReference type="EMBL" id="HACA01010957">
    <property type="protein sequence ID" value="CDW28318.1"/>
    <property type="molecule type" value="Transcribed_RNA"/>
</dbReference>
<feature type="region of interest" description="Disordered" evidence="1">
    <location>
        <begin position="1"/>
        <end position="22"/>
    </location>
</feature>
<reference evidence="2" key="1">
    <citation type="submission" date="2014-05" db="EMBL/GenBank/DDBJ databases">
        <authorList>
            <person name="Chronopoulou M."/>
        </authorList>
    </citation>
    <scope>NUCLEOTIDE SEQUENCE</scope>
    <source>
        <tissue evidence="2">Whole organism</tissue>
    </source>
</reference>
<accession>A0A0K2TQM6</accession>
<evidence type="ECO:0000256" key="1">
    <source>
        <dbReference type="SAM" id="MobiDB-lite"/>
    </source>
</evidence>
<proteinExistence type="predicted"/>
<name>A0A0K2TQM6_LEPSM</name>
<protein>
    <submittedName>
        <fullName evidence="2">Uncharacterized protein</fullName>
    </submittedName>
</protein>
<evidence type="ECO:0000313" key="2">
    <source>
        <dbReference type="EMBL" id="CDW28318.1"/>
    </source>
</evidence>